<evidence type="ECO:0000256" key="1">
    <source>
        <dbReference type="ARBA" id="ARBA00000085"/>
    </source>
</evidence>
<dbReference type="InterPro" id="IPR003594">
    <property type="entry name" value="HATPase_dom"/>
</dbReference>
<feature type="compositionally biased region" description="Basic residues" evidence="5">
    <location>
        <begin position="852"/>
        <end position="897"/>
    </location>
</feature>
<proteinExistence type="predicted"/>
<evidence type="ECO:0000259" key="8">
    <source>
        <dbReference type="PROSITE" id="PS50112"/>
    </source>
</evidence>
<dbReference type="Pfam" id="PF00512">
    <property type="entry name" value="HisKA"/>
    <property type="match status" value="2"/>
</dbReference>
<dbReference type="InterPro" id="IPR035965">
    <property type="entry name" value="PAS-like_dom_sf"/>
</dbReference>
<evidence type="ECO:0000256" key="2">
    <source>
        <dbReference type="ARBA" id="ARBA00012438"/>
    </source>
</evidence>
<evidence type="ECO:0000256" key="3">
    <source>
        <dbReference type="ARBA" id="ARBA00022553"/>
    </source>
</evidence>
<keyword evidence="3 4" id="KW-0597">Phosphoprotein</keyword>
<feature type="domain" description="Histidine kinase" evidence="6">
    <location>
        <begin position="75"/>
        <end position="294"/>
    </location>
</feature>
<dbReference type="InterPro" id="IPR013655">
    <property type="entry name" value="PAS_fold_3"/>
</dbReference>
<dbReference type="EC" id="2.7.13.3" evidence="2"/>
<dbReference type="PRINTS" id="PR00344">
    <property type="entry name" value="BCTRLSENSOR"/>
</dbReference>
<dbReference type="InterPro" id="IPR001789">
    <property type="entry name" value="Sig_transdc_resp-reg_receiver"/>
</dbReference>
<comment type="catalytic activity">
    <reaction evidence="1">
        <text>ATP + protein L-histidine = ADP + protein N-phospho-L-histidine.</text>
        <dbReference type="EC" id="2.7.13.3"/>
    </reaction>
</comment>
<dbReference type="SUPFAM" id="SSF55874">
    <property type="entry name" value="ATPase domain of HSP90 chaperone/DNA topoisomerase II/histidine kinase"/>
    <property type="match status" value="2"/>
</dbReference>
<dbReference type="Gene3D" id="3.30.450.20">
    <property type="entry name" value="PAS domain"/>
    <property type="match status" value="1"/>
</dbReference>
<dbReference type="CDD" id="cd00082">
    <property type="entry name" value="HisKA"/>
    <property type="match status" value="2"/>
</dbReference>
<dbReference type="PANTHER" id="PTHR43547">
    <property type="entry name" value="TWO-COMPONENT HISTIDINE KINASE"/>
    <property type="match status" value="1"/>
</dbReference>
<dbReference type="NCBIfam" id="TIGR00229">
    <property type="entry name" value="sensory_box"/>
    <property type="match status" value="1"/>
</dbReference>
<dbReference type="InterPro" id="IPR005467">
    <property type="entry name" value="His_kinase_dom"/>
</dbReference>
<evidence type="ECO:0000259" key="7">
    <source>
        <dbReference type="PROSITE" id="PS50110"/>
    </source>
</evidence>
<dbReference type="Gene3D" id="3.30.565.10">
    <property type="entry name" value="Histidine kinase-like ATPase, C-terminal domain"/>
    <property type="match status" value="2"/>
</dbReference>
<organism evidence="10 11">
    <name type="scientific">Ramlibacter terrae</name>
    <dbReference type="NCBI Taxonomy" id="2732511"/>
    <lineage>
        <taxon>Bacteria</taxon>
        <taxon>Pseudomonadati</taxon>
        <taxon>Pseudomonadota</taxon>
        <taxon>Betaproteobacteria</taxon>
        <taxon>Burkholderiales</taxon>
        <taxon>Comamonadaceae</taxon>
        <taxon>Ramlibacter</taxon>
    </lineage>
</organism>
<gene>
    <name evidence="10" type="ORF">HK414_04940</name>
</gene>
<reference evidence="10 11" key="1">
    <citation type="submission" date="2020-05" db="EMBL/GenBank/DDBJ databases">
        <title>Ramlibacter rhizophilus sp. nov., isolated from rhizosphere soil of national flower Mugunghwa from South Korea.</title>
        <authorList>
            <person name="Zheng-Fei Y."/>
            <person name="Huan T."/>
        </authorList>
    </citation>
    <scope>NUCLEOTIDE SEQUENCE [LARGE SCALE GENOMIC DNA]</scope>
    <source>
        <strain evidence="10 11">H242</strain>
    </source>
</reference>
<feature type="domain" description="Response regulatory" evidence="7">
    <location>
        <begin position="353"/>
        <end position="468"/>
    </location>
</feature>
<keyword evidence="11" id="KW-1185">Reference proteome</keyword>
<dbReference type="SMART" id="SM00091">
    <property type="entry name" value="PAS"/>
    <property type="match status" value="1"/>
</dbReference>
<dbReference type="Gene3D" id="3.40.50.2300">
    <property type="match status" value="1"/>
</dbReference>
<dbReference type="PROSITE" id="PS50113">
    <property type="entry name" value="PAC"/>
    <property type="match status" value="1"/>
</dbReference>
<evidence type="ECO:0000313" key="11">
    <source>
        <dbReference type="Proteomes" id="UP000500826"/>
    </source>
</evidence>
<accession>A0ABX6P3E2</accession>
<dbReference type="InterPro" id="IPR036890">
    <property type="entry name" value="HATPase_C_sf"/>
</dbReference>
<dbReference type="Pfam" id="PF00072">
    <property type="entry name" value="Response_reg"/>
    <property type="match status" value="1"/>
</dbReference>
<dbReference type="InterPro" id="IPR011006">
    <property type="entry name" value="CheY-like_superfamily"/>
</dbReference>
<dbReference type="Pfam" id="PF08447">
    <property type="entry name" value="PAS_3"/>
    <property type="match status" value="1"/>
</dbReference>
<dbReference type="Pfam" id="PF02518">
    <property type="entry name" value="HATPase_c"/>
    <property type="match status" value="2"/>
</dbReference>
<dbReference type="PROSITE" id="PS50109">
    <property type="entry name" value="HIS_KIN"/>
    <property type="match status" value="2"/>
</dbReference>
<name>A0ABX6P3E2_9BURK</name>
<feature type="domain" description="Histidine kinase" evidence="6">
    <location>
        <begin position="634"/>
        <end position="802"/>
    </location>
</feature>
<dbReference type="PROSITE" id="PS50110">
    <property type="entry name" value="RESPONSE_REGULATORY"/>
    <property type="match status" value="1"/>
</dbReference>
<dbReference type="InterPro" id="IPR003661">
    <property type="entry name" value="HisK_dim/P_dom"/>
</dbReference>
<dbReference type="CDD" id="cd17574">
    <property type="entry name" value="REC_OmpR"/>
    <property type="match status" value="1"/>
</dbReference>
<dbReference type="SMART" id="SM00086">
    <property type="entry name" value="PAC"/>
    <property type="match status" value="1"/>
</dbReference>
<evidence type="ECO:0000256" key="4">
    <source>
        <dbReference type="PROSITE-ProRule" id="PRU00169"/>
    </source>
</evidence>
<dbReference type="SUPFAM" id="SSF47384">
    <property type="entry name" value="Homodimeric domain of signal transducing histidine kinase"/>
    <property type="match status" value="2"/>
</dbReference>
<dbReference type="Proteomes" id="UP000500826">
    <property type="component" value="Chromosome"/>
</dbReference>
<dbReference type="PANTHER" id="PTHR43547:SF2">
    <property type="entry name" value="HYBRID SIGNAL TRANSDUCTION HISTIDINE KINASE C"/>
    <property type="match status" value="1"/>
</dbReference>
<dbReference type="Gene3D" id="1.10.287.130">
    <property type="match status" value="2"/>
</dbReference>
<feature type="modified residue" description="4-aspartylphosphate" evidence="4">
    <location>
        <position position="401"/>
    </location>
</feature>
<feature type="compositionally biased region" description="Basic residues" evidence="5">
    <location>
        <begin position="908"/>
        <end position="927"/>
    </location>
</feature>
<feature type="region of interest" description="Disordered" evidence="5">
    <location>
        <begin position="840"/>
        <end position="933"/>
    </location>
</feature>
<sequence>MVLPLAAAGESGSHGLLVVGLSPMRLFDAGYRDFLQLVAKAAAAGVANAEAWEAERRRAEALAAIDRAKTAFFSNVSHEFRTPLTLMLGPLEDALAERAELPQRHVQLLDVAHRNSLRLLRLVNTLLDFSRIEAGRAQAAFQPTALAEFTRELASNFETVTSRAGLALDIDCAPLPQPVFIDRGMWEKIVLNLLSNAFKFTFDGRISVRMAPSVDGSHAVLEVADTGVGVPAHELPRLFERFHRVRGQQSRSFEGSGIGLALVQELVRQHGGSIEAESTPGRGTTFRVAVPFGREHVPPAQLLAEADAAARDAARADAFVEEALRWLPDTDARAAIDGDETRTPVAAAGERARIVVADDNTDMREYIARLLGARWDVVAVQNGQEALDAVRAGKPDLVLTDVMMPVLDGFGLLRAVRSDPGLSDLPVVMLSARAGEEARVGGLEAGADDYLVKPFSARELVARVRSNLDLARVRREAQAVLRESEERFRNMADHAPVMMWVTDASGSCSYLNRRWYEFTGQGREEALGFGWLDATHPDDHATAEAAFLDANARRVPFRVEYRLRRFDGAYRWAIDAAAPRFTEAGDYLGYVGSVIDITERKEAEQLLQELNRQLARRVAEAGEQDRRKNEFLATLAHELRNPLAPLRNGVELLKRQGTATQRTPEVLAMMERQLAHMVRLVDDLMDIARVSRGKVELRQERVPLASIVQSAVETCRPLLDRARHELTVELPPQPVWLDGDPTRLAQVLANVMNNAAKYTPPGGRIAVRGKAVGATVVIEVQDNGDGISPELAAQVFDLFVQGPQTIAAAQGGRASACRSCASWWSCMAASWSCTARVRPGHHGPDHAAGRGAGRRHGGLSRHRTGGRGRLRGRAPRAGRRRQRGRRRIAGHAAHRRRPPDPRGAQRPRGARSGRRLPARPGVPRHRAARPERL</sequence>
<dbReference type="EMBL" id="CP053418">
    <property type="protein sequence ID" value="QJW83646.1"/>
    <property type="molecule type" value="Genomic_DNA"/>
</dbReference>
<dbReference type="SUPFAM" id="SSF52172">
    <property type="entry name" value="CheY-like"/>
    <property type="match status" value="1"/>
</dbReference>
<protein>
    <recommendedName>
        <fullName evidence="2">histidine kinase</fullName>
        <ecNumber evidence="2">2.7.13.3</ecNumber>
    </recommendedName>
</protein>
<reference evidence="10 11" key="2">
    <citation type="submission" date="2020-05" db="EMBL/GenBank/DDBJ databases">
        <authorList>
            <person name="Khan S.A."/>
            <person name="Jeon C.O."/>
            <person name="Chun B.H."/>
        </authorList>
    </citation>
    <scope>NUCLEOTIDE SEQUENCE [LARGE SCALE GENOMIC DNA]</scope>
    <source>
        <strain evidence="10 11">H242</strain>
    </source>
</reference>
<dbReference type="SMART" id="SM00448">
    <property type="entry name" value="REC"/>
    <property type="match status" value="1"/>
</dbReference>
<dbReference type="InterPro" id="IPR004358">
    <property type="entry name" value="Sig_transdc_His_kin-like_C"/>
</dbReference>
<dbReference type="CDD" id="cd00130">
    <property type="entry name" value="PAS"/>
    <property type="match status" value="1"/>
</dbReference>
<dbReference type="InterPro" id="IPR036097">
    <property type="entry name" value="HisK_dim/P_sf"/>
</dbReference>
<evidence type="ECO:0000259" key="9">
    <source>
        <dbReference type="PROSITE" id="PS50113"/>
    </source>
</evidence>
<evidence type="ECO:0000313" key="10">
    <source>
        <dbReference type="EMBL" id="QJW83646.1"/>
    </source>
</evidence>
<dbReference type="SUPFAM" id="SSF55785">
    <property type="entry name" value="PYP-like sensor domain (PAS domain)"/>
    <property type="match status" value="1"/>
</dbReference>
<dbReference type="SMART" id="SM00388">
    <property type="entry name" value="HisKA"/>
    <property type="match status" value="2"/>
</dbReference>
<dbReference type="InterPro" id="IPR000014">
    <property type="entry name" value="PAS"/>
</dbReference>
<evidence type="ECO:0000256" key="5">
    <source>
        <dbReference type="SAM" id="MobiDB-lite"/>
    </source>
</evidence>
<dbReference type="InterPro" id="IPR000700">
    <property type="entry name" value="PAS-assoc_C"/>
</dbReference>
<dbReference type="SMART" id="SM00387">
    <property type="entry name" value="HATPase_c"/>
    <property type="match status" value="2"/>
</dbReference>
<dbReference type="PROSITE" id="PS50112">
    <property type="entry name" value="PAS"/>
    <property type="match status" value="1"/>
</dbReference>
<dbReference type="InterPro" id="IPR001610">
    <property type="entry name" value="PAC"/>
</dbReference>
<feature type="domain" description="PAS" evidence="8">
    <location>
        <begin position="484"/>
        <end position="554"/>
    </location>
</feature>
<feature type="domain" description="PAC" evidence="9">
    <location>
        <begin position="557"/>
        <end position="609"/>
    </location>
</feature>
<evidence type="ECO:0000259" key="6">
    <source>
        <dbReference type="PROSITE" id="PS50109"/>
    </source>
</evidence>